<evidence type="ECO:0000313" key="1">
    <source>
        <dbReference type="EMBL" id="MBI6875793.1"/>
    </source>
</evidence>
<organism evidence="1 2">
    <name type="scientific">Clostridium aciditolerans</name>
    <dbReference type="NCBI Taxonomy" id="339861"/>
    <lineage>
        <taxon>Bacteria</taxon>
        <taxon>Bacillati</taxon>
        <taxon>Bacillota</taxon>
        <taxon>Clostridia</taxon>
        <taxon>Eubacteriales</taxon>
        <taxon>Clostridiaceae</taxon>
        <taxon>Clostridium</taxon>
    </lineage>
</organism>
<reference evidence="1" key="1">
    <citation type="submission" date="2020-12" db="EMBL/GenBank/DDBJ databases">
        <title>Clostridium thailandense sp. nov., a novel acetogenic bacterium isolated from peat land soil in Thailand.</title>
        <authorList>
            <person name="Chaikitkaew S."/>
            <person name="Birkeland N.K."/>
        </authorList>
    </citation>
    <scope>NUCLEOTIDE SEQUENCE</scope>
    <source>
        <strain evidence="1">DSM 17425</strain>
    </source>
</reference>
<protein>
    <submittedName>
        <fullName evidence="1">Uncharacterized protein</fullName>
    </submittedName>
</protein>
<proteinExistence type="predicted"/>
<gene>
    <name evidence="1" type="ORF">I6U51_24345</name>
</gene>
<dbReference type="RefSeq" id="WP_211145123.1">
    <property type="nucleotide sequence ID" value="NZ_JAEEGB010000059.1"/>
</dbReference>
<accession>A0A934HYS2</accession>
<dbReference type="EMBL" id="JAEEGB010000059">
    <property type="protein sequence ID" value="MBI6875793.1"/>
    <property type="molecule type" value="Genomic_DNA"/>
</dbReference>
<evidence type="ECO:0000313" key="2">
    <source>
        <dbReference type="Proteomes" id="UP000622687"/>
    </source>
</evidence>
<dbReference type="Proteomes" id="UP000622687">
    <property type="component" value="Unassembled WGS sequence"/>
</dbReference>
<name>A0A934HYS2_9CLOT</name>
<dbReference type="AlphaFoldDB" id="A0A934HYS2"/>
<sequence length="112" mass="12989">MSNEEKLLISQECIDKVKSGLNTIKVITKDKNIKKEAEDLLSLLEAETAVNELSLEERILKKMKETKSVDPDMNANLYILHRKLVNKQITELQALQMFEMYIKDEGNGLRFY</sequence>
<keyword evidence="2" id="KW-1185">Reference proteome</keyword>
<comment type="caution">
    <text evidence="1">The sequence shown here is derived from an EMBL/GenBank/DDBJ whole genome shotgun (WGS) entry which is preliminary data.</text>
</comment>